<evidence type="ECO:0000313" key="1">
    <source>
        <dbReference type="EMBL" id="KAK7354703.1"/>
    </source>
</evidence>
<dbReference type="Proteomes" id="UP001374584">
    <property type="component" value="Unassembled WGS sequence"/>
</dbReference>
<name>A0AAN9MM99_PHACN</name>
<proteinExistence type="predicted"/>
<gene>
    <name evidence="1" type="ORF">VNO80_20170</name>
</gene>
<reference evidence="1 2" key="1">
    <citation type="submission" date="2024-01" db="EMBL/GenBank/DDBJ databases">
        <title>The genomes of 5 underutilized Papilionoideae crops provide insights into root nodulation and disease resistanc.</title>
        <authorList>
            <person name="Jiang F."/>
        </authorList>
    </citation>
    <scope>NUCLEOTIDE SEQUENCE [LARGE SCALE GENOMIC DNA]</scope>
    <source>
        <strain evidence="1">JINMINGXINNONG_FW02</strain>
        <tissue evidence="1">Leaves</tissue>
    </source>
</reference>
<keyword evidence="2" id="KW-1185">Reference proteome</keyword>
<dbReference type="EMBL" id="JAYMYR010000007">
    <property type="protein sequence ID" value="KAK7354703.1"/>
    <property type="molecule type" value="Genomic_DNA"/>
</dbReference>
<accession>A0AAN9MM99</accession>
<protein>
    <submittedName>
        <fullName evidence="1">Uncharacterized protein</fullName>
    </submittedName>
</protein>
<comment type="caution">
    <text evidence="1">The sequence shown here is derived from an EMBL/GenBank/DDBJ whole genome shotgun (WGS) entry which is preliminary data.</text>
</comment>
<organism evidence="1 2">
    <name type="scientific">Phaseolus coccineus</name>
    <name type="common">Scarlet runner bean</name>
    <name type="synonym">Phaseolus multiflorus</name>
    <dbReference type="NCBI Taxonomy" id="3886"/>
    <lineage>
        <taxon>Eukaryota</taxon>
        <taxon>Viridiplantae</taxon>
        <taxon>Streptophyta</taxon>
        <taxon>Embryophyta</taxon>
        <taxon>Tracheophyta</taxon>
        <taxon>Spermatophyta</taxon>
        <taxon>Magnoliopsida</taxon>
        <taxon>eudicotyledons</taxon>
        <taxon>Gunneridae</taxon>
        <taxon>Pentapetalae</taxon>
        <taxon>rosids</taxon>
        <taxon>fabids</taxon>
        <taxon>Fabales</taxon>
        <taxon>Fabaceae</taxon>
        <taxon>Papilionoideae</taxon>
        <taxon>50 kb inversion clade</taxon>
        <taxon>NPAAA clade</taxon>
        <taxon>indigoferoid/millettioid clade</taxon>
        <taxon>Phaseoleae</taxon>
        <taxon>Phaseolus</taxon>
    </lineage>
</organism>
<dbReference type="AlphaFoldDB" id="A0AAN9MM99"/>
<evidence type="ECO:0000313" key="2">
    <source>
        <dbReference type="Proteomes" id="UP001374584"/>
    </source>
</evidence>
<dbReference type="PROSITE" id="PS51257">
    <property type="entry name" value="PROKAR_LIPOPROTEIN"/>
    <property type="match status" value="1"/>
</dbReference>
<sequence>MEKVITFDDQSAIASSILVQKLMVQLMVILACEVHLLAAPKSCGNSAAFELTNNLYAITTAVCRRVEKGSLTPRSRKWSAAKGDLPALTSSVLDEQLVLLVDMFSVSGKFLLATYRFLLLL</sequence>